<organism evidence="3 4">
    <name type="scientific">Mesorhabditis spiculigera</name>
    <dbReference type="NCBI Taxonomy" id="96644"/>
    <lineage>
        <taxon>Eukaryota</taxon>
        <taxon>Metazoa</taxon>
        <taxon>Ecdysozoa</taxon>
        <taxon>Nematoda</taxon>
        <taxon>Chromadorea</taxon>
        <taxon>Rhabditida</taxon>
        <taxon>Rhabditina</taxon>
        <taxon>Rhabditomorpha</taxon>
        <taxon>Rhabditoidea</taxon>
        <taxon>Rhabditidae</taxon>
        <taxon>Mesorhabditinae</taxon>
        <taxon>Mesorhabditis</taxon>
    </lineage>
</organism>
<reference evidence="3" key="1">
    <citation type="submission" date="2023-06" db="EMBL/GenBank/DDBJ databases">
        <authorList>
            <person name="Delattre M."/>
        </authorList>
    </citation>
    <scope>NUCLEOTIDE SEQUENCE</scope>
    <source>
        <strain evidence="3">AF72</strain>
    </source>
</reference>
<gene>
    <name evidence="3" type="ORF">MSPICULIGERA_LOCUS19240</name>
</gene>
<name>A0AA36GA18_9BILA</name>
<evidence type="ECO:0000313" key="4">
    <source>
        <dbReference type="Proteomes" id="UP001177023"/>
    </source>
</evidence>
<evidence type="ECO:0000256" key="1">
    <source>
        <dbReference type="ARBA" id="ARBA00005447"/>
    </source>
</evidence>
<comment type="similarity">
    <text evidence="1">Belongs to the arthropod CHH/MIH/GIH/VIH hormone family.</text>
</comment>
<protein>
    <submittedName>
        <fullName evidence="3">Uncharacterized protein</fullName>
    </submittedName>
</protein>
<sequence length="112" mass="12631">MENTAEQRLCEDIPSTINSTVRSSKHATTAYRTSQLPVAFVFILCILLTATTTEAKPRSKVCRVRNPVIADLLEKVCVMCHEMYSQDKPNLHAHCRKNCFKNTVGKMKRFGG</sequence>
<keyword evidence="4" id="KW-1185">Reference proteome</keyword>
<keyword evidence="2" id="KW-0472">Membrane</keyword>
<dbReference type="Gene3D" id="1.10.2010.10">
    <property type="entry name" value="Crustacean CHH/MIH/GIH neurohormone"/>
    <property type="match status" value="1"/>
</dbReference>
<dbReference type="Proteomes" id="UP001177023">
    <property type="component" value="Unassembled WGS sequence"/>
</dbReference>
<keyword evidence="2" id="KW-0812">Transmembrane</keyword>
<dbReference type="AlphaFoldDB" id="A0AA36GA18"/>
<dbReference type="Pfam" id="PF01147">
    <property type="entry name" value="Crust_neurohorm"/>
    <property type="match status" value="1"/>
</dbReference>
<accession>A0AA36GA18</accession>
<dbReference type="SUPFAM" id="SSF81778">
    <property type="entry name" value="Crustacean CHH/MIH/GIH neurohormone"/>
    <property type="match status" value="1"/>
</dbReference>
<feature type="non-terminal residue" evidence="3">
    <location>
        <position position="112"/>
    </location>
</feature>
<proteinExistence type="inferred from homology"/>
<dbReference type="EMBL" id="CATQJA010002662">
    <property type="protein sequence ID" value="CAJ0581071.1"/>
    <property type="molecule type" value="Genomic_DNA"/>
</dbReference>
<dbReference type="InterPro" id="IPR035957">
    <property type="entry name" value="Crust_neurohorm_sf"/>
</dbReference>
<dbReference type="InterPro" id="IPR031098">
    <property type="entry name" value="Crust_neurohorm"/>
</dbReference>
<feature type="transmembrane region" description="Helical" evidence="2">
    <location>
        <begin position="36"/>
        <end position="55"/>
    </location>
</feature>
<evidence type="ECO:0000256" key="2">
    <source>
        <dbReference type="SAM" id="Phobius"/>
    </source>
</evidence>
<evidence type="ECO:0000313" key="3">
    <source>
        <dbReference type="EMBL" id="CAJ0581071.1"/>
    </source>
</evidence>
<keyword evidence="2" id="KW-1133">Transmembrane helix</keyword>
<comment type="caution">
    <text evidence="3">The sequence shown here is derived from an EMBL/GenBank/DDBJ whole genome shotgun (WGS) entry which is preliminary data.</text>
</comment>